<dbReference type="PANTHER" id="PTHR42724:SF1">
    <property type="entry name" value="TETRAACYLDISACCHARIDE 4'-KINASE, MITOCHONDRIAL-RELATED"/>
    <property type="match status" value="1"/>
</dbReference>
<keyword evidence="10 13" id="KW-0067">ATP-binding</keyword>
<keyword evidence="5 13" id="KW-0444">Lipid biosynthesis</keyword>
<dbReference type="EC" id="2.7.1.130" evidence="3 13"/>
<dbReference type="OrthoDB" id="9766423at2"/>
<evidence type="ECO:0000313" key="15">
    <source>
        <dbReference type="Proteomes" id="UP000223606"/>
    </source>
</evidence>
<evidence type="ECO:0000256" key="8">
    <source>
        <dbReference type="ARBA" id="ARBA00022741"/>
    </source>
</evidence>
<dbReference type="SUPFAM" id="SSF52540">
    <property type="entry name" value="P-loop containing nucleoside triphosphate hydrolases"/>
    <property type="match status" value="1"/>
</dbReference>
<dbReference type="InterPro" id="IPR003758">
    <property type="entry name" value="LpxK"/>
</dbReference>
<keyword evidence="9 13" id="KW-0418">Kinase</keyword>
<dbReference type="GO" id="GO:0009029">
    <property type="term" value="F:lipid-A 4'-kinase activity"/>
    <property type="evidence" value="ECO:0007669"/>
    <property type="project" value="UniProtKB-UniRule"/>
</dbReference>
<proteinExistence type="inferred from homology"/>
<keyword evidence="15" id="KW-1185">Reference proteome</keyword>
<evidence type="ECO:0000256" key="5">
    <source>
        <dbReference type="ARBA" id="ARBA00022516"/>
    </source>
</evidence>
<feature type="binding site" evidence="13">
    <location>
        <begin position="51"/>
        <end position="58"/>
    </location>
    <ligand>
        <name>ATP</name>
        <dbReference type="ChEBI" id="CHEBI:30616"/>
    </ligand>
</feature>
<keyword evidence="6 13" id="KW-0441">Lipid A biosynthesis</keyword>
<keyword evidence="11 13" id="KW-0443">Lipid metabolism</keyword>
<evidence type="ECO:0000256" key="13">
    <source>
        <dbReference type="HAMAP-Rule" id="MF_00409"/>
    </source>
</evidence>
<dbReference type="Proteomes" id="UP000223606">
    <property type="component" value="Chromosome 1"/>
</dbReference>
<dbReference type="InterPro" id="IPR027417">
    <property type="entry name" value="P-loop_NTPase"/>
</dbReference>
<keyword evidence="7 13" id="KW-0808">Transferase</keyword>
<protein>
    <recommendedName>
        <fullName evidence="4 13">Tetraacyldisaccharide 4'-kinase</fullName>
        <ecNumber evidence="3 13">2.7.1.130</ecNumber>
    </recommendedName>
    <alternativeName>
        <fullName evidence="12 13">Lipid A 4'-kinase</fullName>
    </alternativeName>
</protein>
<gene>
    <name evidence="13 14" type="primary">lpxK</name>
    <name evidence="14" type="ORF">HDIA_1107</name>
</gene>
<dbReference type="Pfam" id="PF02606">
    <property type="entry name" value="LpxK"/>
    <property type="match status" value="1"/>
</dbReference>
<dbReference type="EMBL" id="LT960614">
    <property type="protein sequence ID" value="SON54648.1"/>
    <property type="molecule type" value="Genomic_DNA"/>
</dbReference>
<dbReference type="KEGG" id="hdi:HDIA_1107"/>
<evidence type="ECO:0000256" key="10">
    <source>
        <dbReference type="ARBA" id="ARBA00022840"/>
    </source>
</evidence>
<dbReference type="AlphaFoldDB" id="A0A2C9D3B0"/>
<dbReference type="NCBIfam" id="TIGR00682">
    <property type="entry name" value="lpxK"/>
    <property type="match status" value="1"/>
</dbReference>
<reference evidence="15" key="1">
    <citation type="submission" date="2017-09" db="EMBL/GenBank/DDBJ databases">
        <title>Genome sequence of Nannocystis excedens DSM 71.</title>
        <authorList>
            <person name="Blom J."/>
        </authorList>
    </citation>
    <scope>NUCLEOTIDE SEQUENCE [LARGE SCALE GENOMIC DNA]</scope>
    <source>
        <strain evidence="15">type strain: E19</strain>
    </source>
</reference>
<dbReference type="HAMAP" id="MF_00409">
    <property type="entry name" value="LpxK"/>
    <property type="match status" value="1"/>
</dbReference>
<dbReference type="UniPathway" id="UPA00359">
    <property type="reaction ID" value="UER00482"/>
</dbReference>
<evidence type="ECO:0000256" key="1">
    <source>
        <dbReference type="ARBA" id="ARBA00002274"/>
    </source>
</evidence>
<evidence type="ECO:0000256" key="3">
    <source>
        <dbReference type="ARBA" id="ARBA00012071"/>
    </source>
</evidence>
<name>A0A2C9D3B0_9HYPH</name>
<dbReference type="PANTHER" id="PTHR42724">
    <property type="entry name" value="TETRAACYLDISACCHARIDE 4'-KINASE"/>
    <property type="match status" value="1"/>
</dbReference>
<comment type="catalytic activity">
    <reaction evidence="13">
        <text>a lipid A disaccharide + ATP = a lipid IVA + ADP + H(+)</text>
        <dbReference type="Rhea" id="RHEA:67840"/>
        <dbReference type="ChEBI" id="CHEBI:15378"/>
        <dbReference type="ChEBI" id="CHEBI:30616"/>
        <dbReference type="ChEBI" id="CHEBI:176343"/>
        <dbReference type="ChEBI" id="CHEBI:176425"/>
        <dbReference type="ChEBI" id="CHEBI:456216"/>
        <dbReference type="EC" id="2.7.1.130"/>
    </reaction>
</comment>
<dbReference type="GO" id="GO:0009244">
    <property type="term" value="P:lipopolysaccharide core region biosynthetic process"/>
    <property type="evidence" value="ECO:0007669"/>
    <property type="project" value="TreeGrafter"/>
</dbReference>
<evidence type="ECO:0000256" key="4">
    <source>
        <dbReference type="ARBA" id="ARBA00016436"/>
    </source>
</evidence>
<dbReference type="GO" id="GO:0005524">
    <property type="term" value="F:ATP binding"/>
    <property type="evidence" value="ECO:0007669"/>
    <property type="project" value="UniProtKB-UniRule"/>
</dbReference>
<evidence type="ECO:0000313" key="14">
    <source>
        <dbReference type="EMBL" id="SON54648.1"/>
    </source>
</evidence>
<evidence type="ECO:0000256" key="2">
    <source>
        <dbReference type="ARBA" id="ARBA00004870"/>
    </source>
</evidence>
<evidence type="ECO:0000256" key="12">
    <source>
        <dbReference type="ARBA" id="ARBA00029757"/>
    </source>
</evidence>
<organism evidence="14 15">
    <name type="scientific">Hartmannibacter diazotrophicus</name>
    <dbReference type="NCBI Taxonomy" id="1482074"/>
    <lineage>
        <taxon>Bacteria</taxon>
        <taxon>Pseudomonadati</taxon>
        <taxon>Pseudomonadota</taxon>
        <taxon>Alphaproteobacteria</taxon>
        <taxon>Hyphomicrobiales</taxon>
        <taxon>Pleomorphomonadaceae</taxon>
        <taxon>Hartmannibacter</taxon>
    </lineage>
</organism>
<comment type="similarity">
    <text evidence="13">Belongs to the LpxK family.</text>
</comment>
<evidence type="ECO:0000256" key="9">
    <source>
        <dbReference type="ARBA" id="ARBA00022777"/>
    </source>
</evidence>
<comment type="function">
    <text evidence="1 13">Transfers the gamma-phosphate of ATP to the 4'-position of a tetraacyldisaccharide 1-phosphate intermediate (termed DS-1-P) to form tetraacyldisaccharide 1,4'-bis-phosphate (lipid IVA).</text>
</comment>
<evidence type="ECO:0000256" key="6">
    <source>
        <dbReference type="ARBA" id="ARBA00022556"/>
    </source>
</evidence>
<evidence type="ECO:0000256" key="11">
    <source>
        <dbReference type="ARBA" id="ARBA00023098"/>
    </source>
</evidence>
<sequence length="335" mass="34990">MQAPAFWWQPPGLASALLSPVAAIWGRLVAAKMERDGVAFDCPVLCVGNFVAGGAGKTPTALALGQIAAGRGLRAVYLTRGYGGRLTGPLKVDPGHHTAADVGDEPLLLARQAPVILSRRREEAAGLIAGLGADLVIMDDGFQNPSVKKNLSLVVVDGPRGIGNGRVMPAGPLRAPLEAQVRAMDAMLLIGEGAAGERVASIVEAAGKPVHRARLRFREGDLPKKGESLLAFAGIGHPDRFFDQLRAEGFTVSEQVAFADHHPLSEAEASGLLRTAEERGLTLVTTEKDLARLVGLSGARGELLARTSAIGVDLVFDDEPALTELVLGAMSGACR</sequence>
<dbReference type="GO" id="GO:0005886">
    <property type="term" value="C:plasma membrane"/>
    <property type="evidence" value="ECO:0007669"/>
    <property type="project" value="TreeGrafter"/>
</dbReference>
<accession>A0A2C9D3B0</accession>
<dbReference type="GO" id="GO:0009245">
    <property type="term" value="P:lipid A biosynthetic process"/>
    <property type="evidence" value="ECO:0007669"/>
    <property type="project" value="UniProtKB-UniRule"/>
</dbReference>
<comment type="pathway">
    <text evidence="2 13">Glycolipid biosynthesis; lipid IV(A) biosynthesis; lipid IV(A) from (3R)-3-hydroxytetradecanoyl-[acyl-carrier-protein] and UDP-N-acetyl-alpha-D-glucosamine: step 6/6.</text>
</comment>
<evidence type="ECO:0000256" key="7">
    <source>
        <dbReference type="ARBA" id="ARBA00022679"/>
    </source>
</evidence>
<dbReference type="RefSeq" id="WP_099555134.1">
    <property type="nucleotide sequence ID" value="NZ_LT960614.1"/>
</dbReference>
<keyword evidence="8 13" id="KW-0547">Nucleotide-binding</keyword>